<sequence length="168" mass="18548">MSALFLRPLGPDDEVQALEANAEFAGSGFDFLLKCDDETWSHYLARIADERAGVNLPQGRVPATFFGAFVEDTLVGRVSIRHALNDYLLQYGGHIGYGVRPEYRRRGYATEILCQAVRYANNLGIDPVLVTCAQTNIGSRKTIESCDGVLENTVSNSGIITRRYWIAG</sequence>
<keyword evidence="2" id="KW-0808">Transferase</keyword>
<dbReference type="RefSeq" id="WP_091280054.1">
    <property type="nucleotide sequence ID" value="NZ_LT629804.1"/>
</dbReference>
<dbReference type="CDD" id="cd04301">
    <property type="entry name" value="NAT_SF"/>
    <property type="match status" value="1"/>
</dbReference>
<dbReference type="GO" id="GO:0016747">
    <property type="term" value="F:acyltransferase activity, transferring groups other than amino-acyl groups"/>
    <property type="evidence" value="ECO:0007669"/>
    <property type="project" value="InterPro"/>
</dbReference>
<keyword evidence="3" id="KW-1185">Reference proteome</keyword>
<feature type="domain" description="N-acetyltransferase" evidence="1">
    <location>
        <begin position="4"/>
        <end position="168"/>
    </location>
</feature>
<accession>A0A1H2LER5</accession>
<organism evidence="2 3">
    <name type="scientific">Arcanobacterium phocae</name>
    <dbReference type="NCBI Taxonomy" id="131112"/>
    <lineage>
        <taxon>Bacteria</taxon>
        <taxon>Bacillati</taxon>
        <taxon>Actinomycetota</taxon>
        <taxon>Actinomycetes</taxon>
        <taxon>Actinomycetales</taxon>
        <taxon>Actinomycetaceae</taxon>
        <taxon>Arcanobacterium</taxon>
    </lineage>
</organism>
<dbReference type="GeneID" id="65344488"/>
<dbReference type="Proteomes" id="UP000214355">
    <property type="component" value="Chromosome I"/>
</dbReference>
<dbReference type="PANTHER" id="PTHR39173">
    <property type="entry name" value="ACETYLTRANSFERASE"/>
    <property type="match status" value="1"/>
</dbReference>
<dbReference type="AlphaFoldDB" id="A0A1H2LER5"/>
<evidence type="ECO:0000313" key="3">
    <source>
        <dbReference type="Proteomes" id="UP000214355"/>
    </source>
</evidence>
<name>A0A1H2LER5_9ACTO</name>
<proteinExistence type="predicted"/>
<dbReference type="InterPro" id="IPR016181">
    <property type="entry name" value="Acyl_CoA_acyltransferase"/>
</dbReference>
<dbReference type="Pfam" id="PF13302">
    <property type="entry name" value="Acetyltransf_3"/>
    <property type="match status" value="1"/>
</dbReference>
<dbReference type="SUPFAM" id="SSF55729">
    <property type="entry name" value="Acyl-CoA N-acyltransferases (Nat)"/>
    <property type="match status" value="1"/>
</dbReference>
<protein>
    <submittedName>
        <fullName evidence="2">Predicted acetyltransferase</fullName>
    </submittedName>
</protein>
<reference evidence="3" key="1">
    <citation type="submission" date="2016-10" db="EMBL/GenBank/DDBJ databases">
        <authorList>
            <person name="Varghese N."/>
            <person name="Submissions S."/>
        </authorList>
    </citation>
    <scope>NUCLEOTIDE SEQUENCE [LARGE SCALE GENOMIC DNA]</scope>
    <source>
        <strain evidence="3">DSM 10002</strain>
    </source>
</reference>
<dbReference type="OrthoDB" id="9797989at2"/>
<dbReference type="PANTHER" id="PTHR39173:SF1">
    <property type="entry name" value="ACETYLTRANSFERASE"/>
    <property type="match status" value="1"/>
</dbReference>
<evidence type="ECO:0000259" key="1">
    <source>
        <dbReference type="PROSITE" id="PS51186"/>
    </source>
</evidence>
<dbReference type="Gene3D" id="3.40.630.30">
    <property type="match status" value="1"/>
</dbReference>
<dbReference type="EMBL" id="LT629804">
    <property type="protein sequence ID" value="SDU79118.1"/>
    <property type="molecule type" value="Genomic_DNA"/>
</dbReference>
<gene>
    <name evidence="2" type="ORF">SAMN04489737_0746</name>
</gene>
<dbReference type="InterPro" id="IPR000182">
    <property type="entry name" value="GNAT_dom"/>
</dbReference>
<dbReference type="PROSITE" id="PS51186">
    <property type="entry name" value="GNAT"/>
    <property type="match status" value="1"/>
</dbReference>
<evidence type="ECO:0000313" key="2">
    <source>
        <dbReference type="EMBL" id="SDU79118.1"/>
    </source>
</evidence>